<evidence type="ECO:0000313" key="2">
    <source>
        <dbReference type="EMBL" id="NBZ86812.1"/>
    </source>
</evidence>
<gene>
    <name evidence="2" type="primary">addB</name>
    <name evidence="2" type="ORF">GV832_04400</name>
</gene>
<accession>A0AAE5BU20</accession>
<dbReference type="InterPro" id="IPR011604">
    <property type="entry name" value="PDDEXK-like_dom_sf"/>
</dbReference>
<dbReference type="Pfam" id="PF12705">
    <property type="entry name" value="PDDEXK_1"/>
    <property type="match status" value="1"/>
</dbReference>
<dbReference type="NCBIfam" id="TIGR02786">
    <property type="entry name" value="addB_alphas"/>
    <property type="match status" value="1"/>
</dbReference>
<dbReference type="SUPFAM" id="SSF52540">
    <property type="entry name" value="P-loop containing nucleoside triphosphate hydrolases"/>
    <property type="match status" value="1"/>
</dbReference>
<sequence length="950" mass="103862">MAELAYLPPGVDFATELVEGLRARHPDLSRVTLFVNSQRMARRVTDRLTQGAPSFLPRLHVLSDLGRHPILADLPPAPGRLSRLLDLSRLIERLLTAQPDLAPRAALFDLSQSLAALADEMSDEGVAPETLAGLDVSGHSAHWARTQAFLAIIGPLLQGGRARKAADRLAARLSGPVVVAGSTASRGANLLLMRAVAEHPEGALVLPGFDPDLPPAVWATMEDQLSAEDHPQYRYKRLTDLLGLTPADLTPWTTTLPEDPDRNRLISLSLRPAPVTDQWRTEGALLPPLPEASKGLSLIHAPSPRTEALALALAIRQAVGQRRKVALITPDRNLARRVTAELDRWGITPDDSAGVPLALSPPGRLLRQVARAFEAPVTPDVLVALLKHPLAGSGLKRGLHLRLTRELELELRRKGPAFPDAAFLRAWALARPEDGAAEWGQAMARALDWLGAPAPSDLAGHLARHRAAIEALACEPNSELWKKDAGIAALDLMTTLQAEEAEGADLSPSDYRRLFEAEISGGTVRSAVVAHPLVSIHGPREAREVQAQVLILAGLNEGIWPATPSPDPWLNRQMRKEAGLLLPERQIGLSAHDWQQAVAAEEVILSRALRDAEAETVPARWLNRLCNLMAGLPDRQGPEALAAMKTRGAAWLDRAARLEEPEAPLPPEPRPAPAPPVSARPARLSLTRISTLIRDPYAIYAQYVLRLRPLDPLRPEPDPRDRGNAIHRILETFVKERPSETLTQAKARLLAISETVLAEETPFPSARLLWLARIEKAADHFLFQDRKHGGKAQQVETKGEIAVEDTGFTLFGIPDRIDVLPDGRLHLIDYKTGTPPTKKQQAAFDLQLHLAAAMAERGGFGDPAEVGMISYIGLSGDKAIDTPLTPAEIDEIWARFVKLIRAYQGENQGYTARRAVFDTRYPGDYDHLSRFGEWDMTEKAKTVRLSDDPL</sequence>
<dbReference type="SUPFAM" id="SSF52980">
    <property type="entry name" value="Restriction endonuclease-like"/>
    <property type="match status" value="1"/>
</dbReference>
<evidence type="ECO:0000259" key="1">
    <source>
        <dbReference type="Pfam" id="PF12705"/>
    </source>
</evidence>
<dbReference type="AlphaFoldDB" id="A0AAE5BU20"/>
<feature type="domain" description="PD-(D/E)XK endonuclease-like" evidence="1">
    <location>
        <begin position="683"/>
        <end position="905"/>
    </location>
</feature>
<reference evidence="2" key="1">
    <citation type="submission" date="2020-01" db="EMBL/GenBank/DDBJ databases">
        <authorList>
            <person name="Chen W.-M."/>
        </authorList>
    </citation>
    <scope>NUCLEOTIDE SEQUENCE</scope>
    <source>
        <strain evidence="2">CYK-10</strain>
    </source>
</reference>
<keyword evidence="3" id="KW-1185">Reference proteome</keyword>
<dbReference type="InterPro" id="IPR011335">
    <property type="entry name" value="Restrct_endonuc-II-like"/>
</dbReference>
<organism evidence="2 3">
    <name type="scientific">Stagnihabitans tardus</name>
    <dbReference type="NCBI Taxonomy" id="2699202"/>
    <lineage>
        <taxon>Bacteria</taxon>
        <taxon>Pseudomonadati</taxon>
        <taxon>Pseudomonadota</taxon>
        <taxon>Alphaproteobacteria</taxon>
        <taxon>Rhodobacterales</taxon>
        <taxon>Paracoccaceae</taxon>
        <taxon>Stagnihabitans</taxon>
    </lineage>
</organism>
<dbReference type="EMBL" id="JAABNR010000003">
    <property type="protein sequence ID" value="NBZ86812.1"/>
    <property type="molecule type" value="Genomic_DNA"/>
</dbReference>
<comment type="caution">
    <text evidence="2">The sequence shown here is derived from an EMBL/GenBank/DDBJ whole genome shotgun (WGS) entry which is preliminary data.</text>
</comment>
<dbReference type="InterPro" id="IPR038726">
    <property type="entry name" value="PDDEXK_AddAB-type"/>
</dbReference>
<evidence type="ECO:0000313" key="3">
    <source>
        <dbReference type="Proteomes" id="UP001193501"/>
    </source>
</evidence>
<protein>
    <submittedName>
        <fullName evidence="2">Double-strand break repair protein AddB</fullName>
    </submittedName>
</protein>
<dbReference type="InterPro" id="IPR014153">
    <property type="entry name" value="Ds_break_AddB"/>
</dbReference>
<dbReference type="Gene3D" id="3.90.320.10">
    <property type="match status" value="1"/>
</dbReference>
<proteinExistence type="predicted"/>
<dbReference type="InterPro" id="IPR027417">
    <property type="entry name" value="P-loop_NTPase"/>
</dbReference>
<dbReference type="Proteomes" id="UP001193501">
    <property type="component" value="Unassembled WGS sequence"/>
</dbReference>
<name>A0AAE5BU20_9RHOB</name>
<dbReference type="RefSeq" id="WP_168773623.1">
    <property type="nucleotide sequence ID" value="NZ_JAABNR010000003.1"/>
</dbReference>